<organism evidence="2 3">
    <name type="scientific">Klebsiella pneumoniae</name>
    <dbReference type="NCBI Taxonomy" id="573"/>
    <lineage>
        <taxon>Bacteria</taxon>
        <taxon>Pseudomonadati</taxon>
        <taxon>Pseudomonadota</taxon>
        <taxon>Gammaproteobacteria</taxon>
        <taxon>Enterobacterales</taxon>
        <taxon>Enterobacteriaceae</taxon>
        <taxon>Klebsiella/Raoultella group</taxon>
        <taxon>Klebsiella</taxon>
        <taxon>Klebsiella pneumoniae complex</taxon>
    </lineage>
</organism>
<sequence length="64" mass="7470">MSRKKWSQPLMWGMIIAILNPLGVSLYRLNRRRYRQHADVCLVCDAGVGYLFLCHLFALHPPSR</sequence>
<reference evidence="2 3" key="1">
    <citation type="submission" date="2018-06" db="EMBL/GenBank/DDBJ databases">
        <authorList>
            <consortium name="Pathogen Informatics"/>
            <person name="Doyle S."/>
        </authorList>
    </citation>
    <scope>NUCLEOTIDE SEQUENCE [LARGE SCALE GENOMIC DNA]</scope>
    <source>
        <strain evidence="2 3">NCTC204</strain>
    </source>
</reference>
<accession>A0A377ZED2</accession>
<keyword evidence="1" id="KW-0472">Membrane</keyword>
<evidence type="ECO:0000256" key="1">
    <source>
        <dbReference type="SAM" id="Phobius"/>
    </source>
</evidence>
<evidence type="ECO:0000313" key="2">
    <source>
        <dbReference type="EMBL" id="STU67084.1"/>
    </source>
</evidence>
<dbReference type="AlphaFoldDB" id="A0A377ZED2"/>
<keyword evidence="1" id="KW-0812">Transmembrane</keyword>
<feature type="transmembrane region" description="Helical" evidence="1">
    <location>
        <begin position="39"/>
        <end position="58"/>
    </location>
</feature>
<dbReference type="Proteomes" id="UP000255192">
    <property type="component" value="Unassembled WGS sequence"/>
</dbReference>
<proteinExistence type="predicted"/>
<protein>
    <submittedName>
        <fullName evidence="2">Uncharacterized protein</fullName>
    </submittedName>
</protein>
<keyword evidence="1" id="KW-1133">Transmembrane helix</keyword>
<dbReference type="EMBL" id="UGMD01000002">
    <property type="protein sequence ID" value="STU67084.1"/>
    <property type="molecule type" value="Genomic_DNA"/>
</dbReference>
<evidence type="ECO:0000313" key="3">
    <source>
        <dbReference type="Proteomes" id="UP000255192"/>
    </source>
</evidence>
<gene>
    <name evidence="2" type="ORF">NCTC204_00232</name>
</gene>
<feature type="transmembrane region" description="Helical" evidence="1">
    <location>
        <begin position="6"/>
        <end position="27"/>
    </location>
</feature>
<name>A0A377ZED2_KLEPN</name>